<protein>
    <submittedName>
        <fullName evidence="3">DUF1311 domain-containing protein</fullName>
    </submittedName>
</protein>
<dbReference type="EMBL" id="JAGSGD010000001">
    <property type="protein sequence ID" value="MBR7618833.1"/>
    <property type="molecule type" value="Genomic_DNA"/>
</dbReference>
<gene>
    <name evidence="3" type="ORF">JKL49_05480</name>
</gene>
<dbReference type="PANTHER" id="PTHR39176:SF1">
    <property type="entry name" value="PERIPLASMIC PROTEIN"/>
    <property type="match status" value="1"/>
</dbReference>
<evidence type="ECO:0000256" key="1">
    <source>
        <dbReference type="SAM" id="SignalP"/>
    </source>
</evidence>
<organism evidence="3 4">
    <name type="scientific">Phenylobacterium glaciei</name>
    <dbReference type="NCBI Taxonomy" id="2803784"/>
    <lineage>
        <taxon>Bacteria</taxon>
        <taxon>Pseudomonadati</taxon>
        <taxon>Pseudomonadota</taxon>
        <taxon>Alphaproteobacteria</taxon>
        <taxon>Caulobacterales</taxon>
        <taxon>Caulobacteraceae</taxon>
        <taxon>Phenylobacterium</taxon>
    </lineage>
</organism>
<feature type="signal peptide" evidence="1">
    <location>
        <begin position="1"/>
        <end position="20"/>
    </location>
</feature>
<evidence type="ECO:0000313" key="3">
    <source>
        <dbReference type="EMBL" id="MBR7618833.1"/>
    </source>
</evidence>
<evidence type="ECO:0000313" key="4">
    <source>
        <dbReference type="Proteomes" id="UP000622580"/>
    </source>
</evidence>
<keyword evidence="1" id="KW-0732">Signal</keyword>
<feature type="chain" id="PRO_5037980713" evidence="1">
    <location>
        <begin position="21"/>
        <end position="129"/>
    </location>
</feature>
<keyword evidence="4" id="KW-1185">Reference proteome</keyword>
<comment type="caution">
    <text evidence="3">The sequence shown here is derived from an EMBL/GenBank/DDBJ whole genome shotgun (WGS) entry which is preliminary data.</text>
</comment>
<dbReference type="RefSeq" id="WP_215338816.1">
    <property type="nucleotide sequence ID" value="NZ_JAGSGD010000001.1"/>
</dbReference>
<dbReference type="Proteomes" id="UP000622580">
    <property type="component" value="Unassembled WGS sequence"/>
</dbReference>
<reference evidence="3" key="1">
    <citation type="submission" date="2021-04" db="EMBL/GenBank/DDBJ databases">
        <title>Draft genome assembly of strain Phenylobacterium sp. 20VBR1 using MiniION and Illumina platforms.</title>
        <authorList>
            <person name="Thomas F.A."/>
            <person name="Krishnan K.P."/>
            <person name="Sinha R.K."/>
        </authorList>
    </citation>
    <scope>NUCLEOTIDE SEQUENCE</scope>
    <source>
        <strain evidence="3">20VBR1</strain>
    </source>
</reference>
<dbReference type="AlphaFoldDB" id="A0A941D205"/>
<dbReference type="InterPro" id="IPR009739">
    <property type="entry name" value="LprI-like_N"/>
</dbReference>
<accession>A0A941D205</accession>
<sequence length="129" mass="13945">MRALLIAAMLASGMPAAAQAAPKPVSALDRCLASPDGASTMGQIQCIGDAVAVQDARLNKNYAKAMAQLTREQKDKLRAAQRAWLAFKQADCVSLQDDDWGTMSRVTANMCVLDRTTERADELADYPDR</sequence>
<feature type="domain" description="Lysozyme inhibitor LprI-like N-terminal" evidence="2">
    <location>
        <begin position="35"/>
        <end position="123"/>
    </location>
</feature>
<proteinExistence type="predicted"/>
<dbReference type="Gene3D" id="1.20.1270.180">
    <property type="match status" value="1"/>
</dbReference>
<name>A0A941D205_9CAUL</name>
<dbReference type="PANTHER" id="PTHR39176">
    <property type="entry name" value="PERIPLASMIC PROTEIN-RELATED"/>
    <property type="match status" value="1"/>
</dbReference>
<evidence type="ECO:0000259" key="2">
    <source>
        <dbReference type="Pfam" id="PF07007"/>
    </source>
</evidence>
<dbReference type="Pfam" id="PF07007">
    <property type="entry name" value="LprI"/>
    <property type="match status" value="1"/>
</dbReference>